<dbReference type="CDD" id="cd07962">
    <property type="entry name" value="Anticodon_Ia_Val"/>
    <property type="match status" value="1"/>
</dbReference>
<dbReference type="Gene3D" id="1.10.730.10">
    <property type="entry name" value="Isoleucyl-tRNA Synthetase, Domain 1"/>
    <property type="match status" value="1"/>
</dbReference>
<evidence type="ECO:0000313" key="15">
    <source>
        <dbReference type="Proteomes" id="UP000195137"/>
    </source>
</evidence>
<dbReference type="PANTHER" id="PTHR11946">
    <property type="entry name" value="VALYL-TRNA SYNTHETASES"/>
    <property type="match status" value="1"/>
</dbReference>
<keyword evidence="3 11" id="KW-0436">Ligase</keyword>
<evidence type="ECO:0000256" key="8">
    <source>
        <dbReference type="ARBA" id="ARBA00047552"/>
    </source>
</evidence>
<evidence type="ECO:0000256" key="10">
    <source>
        <dbReference type="ARBA" id="ARBA00061452"/>
    </source>
</evidence>
<dbReference type="GO" id="GO:0004832">
    <property type="term" value="F:valine-tRNA ligase activity"/>
    <property type="evidence" value="ECO:0007669"/>
    <property type="project" value="UniProtKB-UniRule"/>
</dbReference>
<keyword evidence="5 11" id="KW-0067">ATP-binding</keyword>
<dbReference type="PROSITE" id="PS00178">
    <property type="entry name" value="AA_TRNA_LIGASE_I"/>
    <property type="match status" value="1"/>
</dbReference>
<evidence type="ECO:0000256" key="9">
    <source>
        <dbReference type="ARBA" id="ARBA00055630"/>
    </source>
</evidence>
<dbReference type="GO" id="GO:0002161">
    <property type="term" value="F:aminoacyl-tRNA deacylase activity"/>
    <property type="evidence" value="ECO:0007669"/>
    <property type="project" value="InterPro"/>
</dbReference>
<dbReference type="InterPro" id="IPR002303">
    <property type="entry name" value="Valyl-tRNA_ligase"/>
</dbReference>
<evidence type="ECO:0000313" key="14">
    <source>
        <dbReference type="EMBL" id="OUJ18801.1"/>
    </source>
</evidence>
<name>A0A1Y3GBG1_9EURY</name>
<dbReference type="PRINTS" id="PR00986">
    <property type="entry name" value="TRNASYNTHVAL"/>
</dbReference>
<dbReference type="SUPFAM" id="SSF47323">
    <property type="entry name" value="Anticodon-binding domain of a subclass of class I aminoacyl-tRNA synthetases"/>
    <property type="match status" value="1"/>
</dbReference>
<evidence type="ECO:0000256" key="5">
    <source>
        <dbReference type="ARBA" id="ARBA00022840"/>
    </source>
</evidence>
<evidence type="ECO:0000256" key="2">
    <source>
        <dbReference type="ARBA" id="ARBA00022490"/>
    </source>
</evidence>
<dbReference type="Proteomes" id="UP000195137">
    <property type="component" value="Unassembled WGS sequence"/>
</dbReference>
<feature type="short sequence motif" description="'HIGH' region" evidence="11">
    <location>
        <begin position="41"/>
        <end position="51"/>
    </location>
</feature>
<dbReference type="Gene3D" id="3.90.740.10">
    <property type="entry name" value="Valyl/Leucyl/Isoleucyl-tRNA synthetase, editing domain"/>
    <property type="match status" value="1"/>
</dbReference>
<dbReference type="NCBIfam" id="TIGR00422">
    <property type="entry name" value="valS"/>
    <property type="match status" value="1"/>
</dbReference>
<dbReference type="NCBIfam" id="NF009687">
    <property type="entry name" value="PRK13208.1"/>
    <property type="match status" value="1"/>
</dbReference>
<feature type="binding site" evidence="11">
    <location>
        <position position="525"/>
    </location>
    <ligand>
        <name>ATP</name>
        <dbReference type="ChEBI" id="CHEBI:30616"/>
    </ligand>
</feature>
<comment type="similarity">
    <text evidence="10 11">Belongs to the class-I aminoacyl-tRNA synthetase family. ValS type 2 subfamily.</text>
</comment>
<evidence type="ECO:0000256" key="6">
    <source>
        <dbReference type="ARBA" id="ARBA00022917"/>
    </source>
</evidence>
<keyword evidence="6 11" id="KW-0648">Protein biosynthesis</keyword>
<comment type="domain">
    <text evidence="11">ValRS has two distinct active sites: one for aminoacylation and one for editing. The misactivated threonine is translocated from the active site to the editing site.</text>
</comment>
<dbReference type="Pfam" id="PF00133">
    <property type="entry name" value="tRNA-synt_1"/>
    <property type="match status" value="1"/>
</dbReference>
<proteinExistence type="inferred from homology"/>
<organism evidence="14 15">
    <name type="scientific">Methanonatronarchaeum thermophilum</name>
    <dbReference type="NCBI Taxonomy" id="1927129"/>
    <lineage>
        <taxon>Archaea</taxon>
        <taxon>Methanobacteriati</taxon>
        <taxon>Methanobacteriota</taxon>
        <taxon>Methanonatronarchaeia</taxon>
        <taxon>Methanonatronarchaeales</taxon>
        <taxon>Methanonatronarchaeaceae</taxon>
        <taxon>Methanonatronarchaeum</taxon>
    </lineage>
</organism>
<dbReference type="InterPro" id="IPR002300">
    <property type="entry name" value="aa-tRNA-synth_Ia"/>
</dbReference>
<feature type="short sequence motif" description="'KMSKS' region" evidence="11">
    <location>
        <begin position="522"/>
        <end position="526"/>
    </location>
</feature>
<evidence type="ECO:0000256" key="11">
    <source>
        <dbReference type="HAMAP-Rule" id="MF_02005"/>
    </source>
</evidence>
<dbReference type="EMBL" id="MRZU01000003">
    <property type="protein sequence ID" value="OUJ18801.1"/>
    <property type="molecule type" value="Genomic_DNA"/>
</dbReference>
<evidence type="ECO:0000256" key="4">
    <source>
        <dbReference type="ARBA" id="ARBA00022741"/>
    </source>
</evidence>
<dbReference type="InterPro" id="IPR013155">
    <property type="entry name" value="M/V/L/I-tRNA-synth_anticd-bd"/>
</dbReference>
<gene>
    <name evidence="11" type="primary">valS</name>
    <name evidence="14" type="ORF">AMET1_0452</name>
</gene>
<dbReference type="SUPFAM" id="SSF50677">
    <property type="entry name" value="ValRS/IleRS/LeuRS editing domain"/>
    <property type="match status" value="1"/>
</dbReference>
<protein>
    <recommendedName>
        <fullName evidence="11">Valine--tRNA ligase</fullName>
        <ecNumber evidence="11">6.1.1.9</ecNumber>
    </recommendedName>
    <alternativeName>
        <fullName evidence="11">Valyl-tRNA synthetase</fullName>
        <shortName evidence="11">ValRS</shortName>
    </alternativeName>
</protein>
<comment type="subcellular location">
    <subcellularLocation>
        <location evidence="1 11">Cytoplasm</location>
    </subcellularLocation>
</comment>
<feature type="domain" description="Aminoacyl-tRNA synthetase class Ia" evidence="12">
    <location>
        <begin position="15"/>
        <end position="561"/>
    </location>
</feature>
<dbReference type="AlphaFoldDB" id="A0A1Y3GBG1"/>
<keyword evidence="7 11" id="KW-0030">Aminoacyl-tRNA synthetase</keyword>
<dbReference type="GO" id="GO:0006438">
    <property type="term" value="P:valyl-tRNA aminoacylation"/>
    <property type="evidence" value="ECO:0007669"/>
    <property type="project" value="UniProtKB-UniRule"/>
</dbReference>
<dbReference type="InterPro" id="IPR009080">
    <property type="entry name" value="tRNAsynth_Ia_anticodon-bd"/>
</dbReference>
<sequence>MIPKQYDPETAESKYDYWMESGVYEFKDSGAKKYIIDTPPPYPTGNFHVGNALNWCYIDFVARYKRMAGYDVMFPQGWDCHGLPTEVKVEETRDITKSMVSRKKFREYCMELTRENIGKMKQTMKDLGFSIDWNQEYITMDPEYWGNTQRSFLEMAENDYVYKSEHPVNWCPRCETAIAYAEVEHVDRETQLNYLKFPLKQKEKPLEIATTRPELLPSCVAVAVHPKDERYSELIGLTTTVPIFRNEVEIIADENVDKEFGSGAVMICTFGDKQDVRWWMKHDLPLIKGIDQKGRLTEAADEFKGMDVKKGRKAITKKLDQENILIKKEKLKQSVGVCWRCDTPIEILSENQWFVKVKQEKIKEKAREINWIPQHMYLRLEDWVEKMEWDWCVSRQRIFGTPIPAWYCQNCNETILADKDEVPINPIETKPKQTCDCENPDLKPEEDVLDTWMDSSISNLQIIGWPNQKHKNYHPTQLRPQGHDIIRTWAFYTILRSEALTNQKPWDDILINGMVFGEDGNKMSKSLGNIVAPEEVIEKESADAFRLWAAIGGAPGNDIQFRWKDVKASSRFLRKTWNVLRFTLLNLNADNHDTKPTNLRLTDKWIIHKLNNTIETVTEHMNNYQFNKAVEKTREFLWNDLADQYLEMVKWRLYSEKDYAAEYTMYHSINTVIKMLAPFAPFFTEEAYQQYQQTTIHNTQYPTPLEIELDSKIEKQGETLKEIISTIRRYKSENGIPLNEEIDRIEIYNSPKYIENNKKDISNTVWAKELYITQKQPQFNKKLVEIKPDMSIIGPKFKDKAPEITQTIKQKPPQKINNKIENGYLKLDINGETIEIKEEALEFIKTPTSEGKEIDILEIDNMTIALTKNTKTN</sequence>
<dbReference type="RefSeq" id="WP_086636860.1">
    <property type="nucleotide sequence ID" value="NZ_MRZU01000003.1"/>
</dbReference>
<dbReference type="FunFam" id="3.40.50.620:FF:000192">
    <property type="entry name" value="Valine--tRNA ligase"/>
    <property type="match status" value="1"/>
</dbReference>
<dbReference type="SUPFAM" id="SSF52374">
    <property type="entry name" value="Nucleotidylyl transferase"/>
    <property type="match status" value="1"/>
</dbReference>
<evidence type="ECO:0000256" key="3">
    <source>
        <dbReference type="ARBA" id="ARBA00022598"/>
    </source>
</evidence>
<dbReference type="InterPro" id="IPR033705">
    <property type="entry name" value="Anticodon_Ia_Val"/>
</dbReference>
<feature type="domain" description="Methionyl/Valyl/Leucyl/Isoleucyl-tRNA synthetase anticodon-binding" evidence="13">
    <location>
        <begin position="603"/>
        <end position="743"/>
    </location>
</feature>
<comment type="function">
    <text evidence="9 11">Catalyzes the attachment of valine to tRNA(Val). As ValRS can inadvertently accommodate and process structurally similar amino acids such as threonine, to avoid such errors, it has a 'posttransfer' editing activity that hydrolyzes mischarged Thr-tRNA(Val) in a tRNA-dependent manner.</text>
</comment>
<dbReference type="PANTHER" id="PTHR11946:SF93">
    <property type="entry name" value="VALINE--TRNA LIGASE, CHLOROPLASTIC_MITOCHONDRIAL 2"/>
    <property type="match status" value="1"/>
</dbReference>
<comment type="catalytic activity">
    <reaction evidence="8 11">
        <text>tRNA(Val) + L-valine + ATP = L-valyl-tRNA(Val) + AMP + diphosphate</text>
        <dbReference type="Rhea" id="RHEA:10704"/>
        <dbReference type="Rhea" id="RHEA-COMP:9672"/>
        <dbReference type="Rhea" id="RHEA-COMP:9708"/>
        <dbReference type="ChEBI" id="CHEBI:30616"/>
        <dbReference type="ChEBI" id="CHEBI:33019"/>
        <dbReference type="ChEBI" id="CHEBI:57762"/>
        <dbReference type="ChEBI" id="CHEBI:78442"/>
        <dbReference type="ChEBI" id="CHEBI:78537"/>
        <dbReference type="ChEBI" id="CHEBI:456215"/>
        <dbReference type="EC" id="6.1.1.9"/>
    </reaction>
</comment>
<comment type="caution">
    <text evidence="14">The sequence shown here is derived from an EMBL/GenBank/DDBJ whole genome shotgun (WGS) entry which is preliminary data.</text>
</comment>
<evidence type="ECO:0000259" key="13">
    <source>
        <dbReference type="Pfam" id="PF08264"/>
    </source>
</evidence>
<dbReference type="GO" id="GO:0005524">
    <property type="term" value="F:ATP binding"/>
    <property type="evidence" value="ECO:0007669"/>
    <property type="project" value="UniProtKB-UniRule"/>
</dbReference>
<dbReference type="InterPro" id="IPR001412">
    <property type="entry name" value="aa-tRNA-synth_I_CS"/>
</dbReference>
<dbReference type="HAMAP" id="MF_02005">
    <property type="entry name" value="Val_tRNA_synth_type2"/>
    <property type="match status" value="1"/>
</dbReference>
<dbReference type="InterPro" id="IPR014729">
    <property type="entry name" value="Rossmann-like_a/b/a_fold"/>
</dbReference>
<dbReference type="CDD" id="cd00817">
    <property type="entry name" value="ValRS_core"/>
    <property type="match status" value="1"/>
</dbReference>
<evidence type="ECO:0000256" key="1">
    <source>
        <dbReference type="ARBA" id="ARBA00004496"/>
    </source>
</evidence>
<dbReference type="Pfam" id="PF08264">
    <property type="entry name" value="Anticodon_1"/>
    <property type="match status" value="1"/>
</dbReference>
<dbReference type="EC" id="6.1.1.9" evidence="11"/>
<dbReference type="InterPro" id="IPR009008">
    <property type="entry name" value="Val/Leu/Ile-tRNA-synth_edit"/>
</dbReference>
<evidence type="ECO:0000259" key="12">
    <source>
        <dbReference type="Pfam" id="PF00133"/>
    </source>
</evidence>
<dbReference type="OrthoDB" id="23906at2157"/>
<accession>A0A1Y3GBG1</accession>
<evidence type="ECO:0000256" key="7">
    <source>
        <dbReference type="ARBA" id="ARBA00023146"/>
    </source>
</evidence>
<keyword evidence="2 11" id="KW-0963">Cytoplasm</keyword>
<dbReference type="GO" id="GO:0005829">
    <property type="term" value="C:cytosol"/>
    <property type="evidence" value="ECO:0007669"/>
    <property type="project" value="TreeGrafter"/>
</dbReference>
<dbReference type="Gene3D" id="3.40.50.620">
    <property type="entry name" value="HUPs"/>
    <property type="match status" value="2"/>
</dbReference>
<dbReference type="InterPro" id="IPR022874">
    <property type="entry name" value="Valine-tRNA_ligase_type_2"/>
</dbReference>
<keyword evidence="15" id="KW-1185">Reference proteome</keyword>
<reference evidence="14 15" key="1">
    <citation type="submission" date="2016-12" db="EMBL/GenBank/DDBJ databases">
        <title>Discovery of methanogenic haloarchaea.</title>
        <authorList>
            <person name="Sorokin D.Y."/>
            <person name="Makarova K.S."/>
            <person name="Abbas B."/>
            <person name="Ferrer M."/>
            <person name="Golyshin P.N."/>
        </authorList>
    </citation>
    <scope>NUCLEOTIDE SEQUENCE [LARGE SCALE GENOMIC DNA]</scope>
    <source>
        <strain evidence="14">AMET1</strain>
    </source>
</reference>
<keyword evidence="4 11" id="KW-0547">Nucleotide-binding</keyword>